<evidence type="ECO:0000313" key="9">
    <source>
        <dbReference type="Proteomes" id="UP000646827"/>
    </source>
</evidence>
<dbReference type="Proteomes" id="UP000646827">
    <property type="component" value="Unassembled WGS sequence"/>
</dbReference>
<feature type="compositionally biased region" description="Low complexity" evidence="6">
    <location>
        <begin position="105"/>
        <end position="128"/>
    </location>
</feature>
<feature type="region of interest" description="Disordered" evidence="6">
    <location>
        <begin position="283"/>
        <end position="308"/>
    </location>
</feature>
<dbReference type="PANTHER" id="PTHR23057">
    <property type="entry name" value="JUXTAPOSED WITH ANOTHER ZINC FINGER PROTEIN 1"/>
    <property type="match status" value="1"/>
</dbReference>
<sequence length="308" mass="35046">MSSSDRHPNDEETPRANFAVPIPRAAHAPLSSSPLAALAWSLSPPVAFNATQHRDSFGRRQELESAFYRDLFCCNKRIHNLHHLLLHYEKHHHPQSQQPMEEDTNSITNTGTTNTNSITTAADQQQQQQDDDEPMDMESPTSSHHHHHHQQQQQQQQQQQPQDILTTADCSLAPIIPGAEDASDELLLFRNAGGDIPLFPTDYAAPDKPYKCSVPGCLKSYKNANGLKYHREHGHINEENDEDRPFRCTIGTCHKRYKQLSGLKYHITHSHMAPQPAFAAHFASLQQQQQQHHQQHPHHHLHQPDPFS</sequence>
<keyword evidence="2" id="KW-0677">Repeat</keyword>
<feature type="region of interest" description="Disordered" evidence="6">
    <location>
        <begin position="92"/>
        <end position="163"/>
    </location>
</feature>
<evidence type="ECO:0000256" key="2">
    <source>
        <dbReference type="ARBA" id="ARBA00022737"/>
    </source>
</evidence>
<evidence type="ECO:0000256" key="3">
    <source>
        <dbReference type="ARBA" id="ARBA00022771"/>
    </source>
</evidence>
<dbReference type="InterPro" id="IPR013087">
    <property type="entry name" value="Znf_C2H2_type"/>
</dbReference>
<evidence type="ECO:0000256" key="4">
    <source>
        <dbReference type="ARBA" id="ARBA00022833"/>
    </source>
</evidence>
<dbReference type="EMBL" id="JAEPRB010000344">
    <property type="protein sequence ID" value="KAG2216928.1"/>
    <property type="molecule type" value="Genomic_DNA"/>
</dbReference>
<evidence type="ECO:0000259" key="7">
    <source>
        <dbReference type="PROSITE" id="PS50157"/>
    </source>
</evidence>
<feature type="compositionally biased region" description="Low complexity" evidence="6">
    <location>
        <begin position="151"/>
        <end position="160"/>
    </location>
</feature>
<dbReference type="OrthoDB" id="3269380at2759"/>
<reference evidence="8 9" key="1">
    <citation type="submission" date="2020-12" db="EMBL/GenBank/DDBJ databases">
        <title>Metabolic potential, ecology and presence of endohyphal bacteria is reflected in genomic diversity of Mucoromycotina.</title>
        <authorList>
            <person name="Muszewska A."/>
            <person name="Okrasinska A."/>
            <person name="Steczkiewicz K."/>
            <person name="Drgas O."/>
            <person name="Orlowska M."/>
            <person name="Perlinska-Lenart U."/>
            <person name="Aleksandrzak-Piekarczyk T."/>
            <person name="Szatraj K."/>
            <person name="Zielenkiewicz U."/>
            <person name="Pilsyk S."/>
            <person name="Malc E."/>
            <person name="Mieczkowski P."/>
            <person name="Kruszewska J.S."/>
            <person name="Biernat P."/>
            <person name="Pawlowska J."/>
        </authorList>
    </citation>
    <scope>NUCLEOTIDE SEQUENCE [LARGE SCALE GENOMIC DNA]</scope>
    <source>
        <strain evidence="8 9">CBS 142.35</strain>
    </source>
</reference>
<name>A0A8H7RW69_9FUNG</name>
<dbReference type="SMART" id="SM00355">
    <property type="entry name" value="ZnF_C2H2"/>
    <property type="match status" value="2"/>
</dbReference>
<organism evidence="8 9">
    <name type="scientific">Circinella minor</name>
    <dbReference type="NCBI Taxonomy" id="1195481"/>
    <lineage>
        <taxon>Eukaryota</taxon>
        <taxon>Fungi</taxon>
        <taxon>Fungi incertae sedis</taxon>
        <taxon>Mucoromycota</taxon>
        <taxon>Mucoromycotina</taxon>
        <taxon>Mucoromycetes</taxon>
        <taxon>Mucorales</taxon>
        <taxon>Lichtheimiaceae</taxon>
        <taxon>Circinella</taxon>
    </lineage>
</organism>
<dbReference type="InterPro" id="IPR051580">
    <property type="entry name" value="ZnF-Chromatin_assoc"/>
</dbReference>
<gene>
    <name evidence="8" type="ORF">INT45_004124</name>
</gene>
<accession>A0A8H7RW69</accession>
<evidence type="ECO:0000313" key="8">
    <source>
        <dbReference type="EMBL" id="KAG2216928.1"/>
    </source>
</evidence>
<dbReference type="GO" id="GO:0008270">
    <property type="term" value="F:zinc ion binding"/>
    <property type="evidence" value="ECO:0007669"/>
    <property type="project" value="UniProtKB-KW"/>
</dbReference>
<keyword evidence="9" id="KW-1185">Reference proteome</keyword>
<comment type="caution">
    <text evidence="8">The sequence shown here is derived from an EMBL/GenBank/DDBJ whole genome shotgun (WGS) entry which is preliminary data.</text>
</comment>
<keyword evidence="1" id="KW-0479">Metal-binding</keyword>
<dbReference type="PROSITE" id="PS50157">
    <property type="entry name" value="ZINC_FINGER_C2H2_2"/>
    <property type="match status" value="2"/>
</dbReference>
<dbReference type="AlphaFoldDB" id="A0A8H7RW69"/>
<dbReference type="PROSITE" id="PS00028">
    <property type="entry name" value="ZINC_FINGER_C2H2_1"/>
    <property type="match status" value="2"/>
</dbReference>
<evidence type="ECO:0000256" key="6">
    <source>
        <dbReference type="SAM" id="MobiDB-lite"/>
    </source>
</evidence>
<keyword evidence="4" id="KW-0862">Zinc</keyword>
<dbReference type="GO" id="GO:0005634">
    <property type="term" value="C:nucleus"/>
    <property type="evidence" value="ECO:0007669"/>
    <property type="project" value="TreeGrafter"/>
</dbReference>
<feature type="domain" description="C2H2-type" evidence="7">
    <location>
        <begin position="246"/>
        <end position="276"/>
    </location>
</feature>
<dbReference type="Gene3D" id="3.30.160.60">
    <property type="entry name" value="Classic Zinc Finger"/>
    <property type="match status" value="2"/>
</dbReference>
<evidence type="ECO:0000256" key="5">
    <source>
        <dbReference type="PROSITE-ProRule" id="PRU00042"/>
    </source>
</evidence>
<protein>
    <recommendedName>
        <fullName evidence="7">C2H2-type domain-containing protein</fullName>
    </recommendedName>
</protein>
<feature type="domain" description="C2H2-type" evidence="7">
    <location>
        <begin position="210"/>
        <end position="240"/>
    </location>
</feature>
<dbReference type="PANTHER" id="PTHR23057:SF0">
    <property type="entry name" value="JUXTAPOSED WITH ANOTHER ZINC FINGER PROTEIN 1"/>
    <property type="match status" value="1"/>
</dbReference>
<proteinExistence type="predicted"/>
<keyword evidence="3 5" id="KW-0863">Zinc-finger</keyword>
<evidence type="ECO:0000256" key="1">
    <source>
        <dbReference type="ARBA" id="ARBA00022723"/>
    </source>
</evidence>